<sequence length="75" mass="7803">MGYLTVKGQTISGNVFKVIDGVLFADDISTGIEVLNTDGIEVVDAKLISNTGNATASGNASIKQIGVIKTDKIDF</sequence>
<proteinExistence type="predicted"/>
<evidence type="ECO:0000313" key="1">
    <source>
        <dbReference type="EMBL" id="MBD2505094.1"/>
    </source>
</evidence>
<name>A0ABR8DDE5_9NOST</name>
<evidence type="ECO:0000313" key="2">
    <source>
        <dbReference type="Proteomes" id="UP000661112"/>
    </source>
</evidence>
<reference evidence="1 2" key="1">
    <citation type="journal article" date="2020" name="ISME J.">
        <title>Comparative genomics reveals insights into cyanobacterial evolution and habitat adaptation.</title>
        <authorList>
            <person name="Chen M.Y."/>
            <person name="Teng W.K."/>
            <person name="Zhao L."/>
            <person name="Hu C.X."/>
            <person name="Zhou Y.K."/>
            <person name="Han B.P."/>
            <person name="Song L.R."/>
            <person name="Shu W.S."/>
        </authorList>
    </citation>
    <scope>NUCLEOTIDE SEQUENCE [LARGE SCALE GENOMIC DNA]</scope>
    <source>
        <strain evidence="1 2">FACHB-119</strain>
    </source>
</reference>
<protein>
    <submittedName>
        <fullName evidence="1">Uncharacterized protein</fullName>
    </submittedName>
</protein>
<dbReference type="EMBL" id="JACJSG010000069">
    <property type="protein sequence ID" value="MBD2505094.1"/>
    <property type="molecule type" value="Genomic_DNA"/>
</dbReference>
<comment type="caution">
    <text evidence="1">The sequence shown here is derived from an EMBL/GenBank/DDBJ whole genome shotgun (WGS) entry which is preliminary data.</text>
</comment>
<dbReference type="Proteomes" id="UP000661112">
    <property type="component" value="Unassembled WGS sequence"/>
</dbReference>
<keyword evidence="2" id="KW-1185">Reference proteome</keyword>
<accession>A0ABR8DDE5</accession>
<gene>
    <name evidence="1" type="ORF">H6G83_31590</name>
</gene>
<dbReference type="RefSeq" id="WP_190479562.1">
    <property type="nucleotide sequence ID" value="NZ_JACJSG010000069.1"/>
</dbReference>
<organism evidence="1 2">
    <name type="scientific">Anabaena azotica FACHB-119</name>
    <dbReference type="NCBI Taxonomy" id="947527"/>
    <lineage>
        <taxon>Bacteria</taxon>
        <taxon>Bacillati</taxon>
        <taxon>Cyanobacteriota</taxon>
        <taxon>Cyanophyceae</taxon>
        <taxon>Nostocales</taxon>
        <taxon>Nostocaceae</taxon>
        <taxon>Anabaena</taxon>
        <taxon>Anabaena azotica</taxon>
    </lineage>
</organism>